<keyword evidence="4" id="KW-1185">Reference proteome</keyword>
<dbReference type="GO" id="GO:0008237">
    <property type="term" value="F:metallopeptidase activity"/>
    <property type="evidence" value="ECO:0007669"/>
    <property type="project" value="UniProtKB-KW"/>
</dbReference>
<feature type="transmembrane region" description="Helical" evidence="1">
    <location>
        <begin position="173"/>
        <end position="190"/>
    </location>
</feature>
<dbReference type="PANTHER" id="PTHR36435">
    <property type="entry name" value="SLR1288 PROTEIN"/>
    <property type="match status" value="1"/>
</dbReference>
<evidence type="ECO:0000259" key="2">
    <source>
        <dbReference type="Pfam" id="PF02517"/>
    </source>
</evidence>
<keyword evidence="1" id="KW-1133">Transmembrane helix</keyword>
<dbReference type="RefSeq" id="WP_301190703.1">
    <property type="nucleotide sequence ID" value="NZ_JAPDPJ010000024.1"/>
</dbReference>
<comment type="caution">
    <text evidence="3">The sequence shown here is derived from an EMBL/GenBank/DDBJ whole genome shotgun (WGS) entry which is preliminary data.</text>
</comment>
<feature type="transmembrane region" description="Helical" evidence="1">
    <location>
        <begin position="56"/>
        <end position="77"/>
    </location>
</feature>
<feature type="transmembrane region" description="Helical" evidence="1">
    <location>
        <begin position="196"/>
        <end position="211"/>
    </location>
</feature>
<feature type="transmembrane region" description="Helical" evidence="1">
    <location>
        <begin position="147"/>
        <end position="166"/>
    </location>
</feature>
<protein>
    <submittedName>
        <fullName evidence="3">CPBP family intramembrane metalloprotease</fullName>
    </submittedName>
</protein>
<dbReference type="InterPro" id="IPR052710">
    <property type="entry name" value="CAAX_protease"/>
</dbReference>
<name>A0AAE3SF41_9BACT</name>
<evidence type="ECO:0000256" key="1">
    <source>
        <dbReference type="SAM" id="Phobius"/>
    </source>
</evidence>
<keyword evidence="1" id="KW-0812">Transmembrane</keyword>
<sequence length="282" mass="32929">MAKYFIAIKEKLIAFWGKEEIELNFWRALILILCVLVVYILGFVIAGYFFKSYLRSKAFIIISDYSYSLLYVSAIVFCAKKTNIHLKDSLFIPDLSSILKMVVIILLAITIVYTPIVEIGNFFESLMNGKLRIAGTTLRPLFPWRDLRLVIIGPIIEEFFFRGIVLKNFQRKYSPVYSIILSSLLFAAYHYSIDKFIFLTFLGILFAIIYYKTNSLVLVSLGHMFWNALTFFQYEYLELDATNWIGHLVIYIAATVWLVYLLRKDWELVKIDWLLKSADDSQ</sequence>
<feature type="transmembrane region" description="Helical" evidence="1">
    <location>
        <begin position="216"/>
        <end position="232"/>
    </location>
</feature>
<keyword evidence="3" id="KW-0482">Metalloprotease</keyword>
<dbReference type="Pfam" id="PF02517">
    <property type="entry name" value="Rce1-like"/>
    <property type="match status" value="1"/>
</dbReference>
<keyword evidence="3" id="KW-0378">Hydrolase</keyword>
<feature type="transmembrane region" description="Helical" evidence="1">
    <location>
        <begin position="244"/>
        <end position="262"/>
    </location>
</feature>
<dbReference type="GO" id="GO:0080120">
    <property type="term" value="P:CAAX-box protein maturation"/>
    <property type="evidence" value="ECO:0007669"/>
    <property type="project" value="UniProtKB-ARBA"/>
</dbReference>
<reference evidence="3" key="1">
    <citation type="submission" date="2022-10" db="EMBL/GenBank/DDBJ databases">
        <authorList>
            <person name="Yu W.X."/>
        </authorList>
    </citation>
    <scope>NUCLEOTIDE SEQUENCE</scope>
    <source>
        <strain evidence="3">AAT</strain>
    </source>
</reference>
<gene>
    <name evidence="3" type="ORF">OM075_11705</name>
</gene>
<proteinExistence type="predicted"/>
<dbReference type="InterPro" id="IPR003675">
    <property type="entry name" value="Rce1/LyrA-like_dom"/>
</dbReference>
<feature type="transmembrane region" description="Helical" evidence="1">
    <location>
        <begin position="28"/>
        <end position="50"/>
    </location>
</feature>
<evidence type="ECO:0000313" key="4">
    <source>
        <dbReference type="Proteomes" id="UP001209229"/>
    </source>
</evidence>
<keyword evidence="3" id="KW-0645">Protease</keyword>
<feature type="transmembrane region" description="Helical" evidence="1">
    <location>
        <begin position="98"/>
        <end position="117"/>
    </location>
</feature>
<organism evidence="3 4">
    <name type="scientific">Plebeiibacterium sediminum</name>
    <dbReference type="NCBI Taxonomy" id="2992112"/>
    <lineage>
        <taxon>Bacteria</taxon>
        <taxon>Pseudomonadati</taxon>
        <taxon>Bacteroidota</taxon>
        <taxon>Bacteroidia</taxon>
        <taxon>Marinilabiliales</taxon>
        <taxon>Marinilabiliaceae</taxon>
        <taxon>Plebeiibacterium</taxon>
    </lineage>
</organism>
<dbReference type="PANTHER" id="PTHR36435:SF1">
    <property type="entry name" value="CAAX AMINO TERMINAL PROTEASE FAMILY PROTEIN"/>
    <property type="match status" value="1"/>
</dbReference>
<dbReference type="EMBL" id="JAPDPJ010000024">
    <property type="protein sequence ID" value="MCW3787138.1"/>
    <property type="molecule type" value="Genomic_DNA"/>
</dbReference>
<accession>A0AAE3SF41</accession>
<dbReference type="Proteomes" id="UP001209229">
    <property type="component" value="Unassembled WGS sequence"/>
</dbReference>
<feature type="domain" description="CAAX prenyl protease 2/Lysostaphin resistance protein A-like" evidence="2">
    <location>
        <begin position="144"/>
        <end position="229"/>
    </location>
</feature>
<keyword evidence="1" id="KW-0472">Membrane</keyword>
<dbReference type="GO" id="GO:0004175">
    <property type="term" value="F:endopeptidase activity"/>
    <property type="evidence" value="ECO:0007669"/>
    <property type="project" value="UniProtKB-ARBA"/>
</dbReference>
<dbReference type="AlphaFoldDB" id="A0AAE3SF41"/>
<evidence type="ECO:0000313" key="3">
    <source>
        <dbReference type="EMBL" id="MCW3787138.1"/>
    </source>
</evidence>